<sequence length="269" mass="29778">MSMNTFQQLTDSLSIFAIFTVIALIALVVFELGYRHGRWWQERTPEEKEGPTGMIVGSLLSLMAFLLAITMGMASERFNKRHALVLEEANSIGTTYLRAGFLPEKEALLSRNYIEEYVLLRTGSGEANEVNSRITQSVVLHERLWSTAEQLARRHYDSPILALYIDALNDTIDLHETRVAAGIYSRVPATIVILLLLGSMLTMGMVGYNAGLTRRRSPVTAIVLIGVLAAVITLIIDLDRPQGGFLTVSQQPLIDLQQQIAQSASSSKK</sequence>
<dbReference type="OrthoDB" id="116415at2"/>
<proteinExistence type="predicted"/>
<gene>
    <name evidence="2" type="ORF">FBQ74_16400</name>
</gene>
<dbReference type="KEGG" id="salk:FBQ74_16400"/>
<protein>
    <submittedName>
        <fullName evidence="2">DUF4239 domain-containing protein</fullName>
    </submittedName>
</protein>
<dbReference type="EMBL" id="CP039852">
    <property type="protein sequence ID" value="QCZ94955.1"/>
    <property type="molecule type" value="Genomic_DNA"/>
</dbReference>
<reference evidence="2 3" key="1">
    <citation type="submission" date="2019-04" db="EMBL/GenBank/DDBJ databases">
        <title>Salinimonas iocasae sp. nov., a halophilic bacterium isolated from the outer tube casing of tubeworms in Okinawa Trough.</title>
        <authorList>
            <person name="Zhang H."/>
            <person name="Wang H."/>
            <person name="Li C."/>
        </authorList>
    </citation>
    <scope>NUCLEOTIDE SEQUENCE [LARGE SCALE GENOMIC DNA]</scope>
    <source>
        <strain evidence="2 3">KX18D6</strain>
    </source>
</reference>
<keyword evidence="1" id="KW-1133">Transmembrane helix</keyword>
<keyword evidence="1" id="KW-0472">Membrane</keyword>
<feature type="transmembrane region" description="Helical" evidence="1">
    <location>
        <begin position="12"/>
        <end position="34"/>
    </location>
</feature>
<keyword evidence="1" id="KW-0812">Transmembrane</keyword>
<name>A0A5B7YHG4_9ALTE</name>
<keyword evidence="3" id="KW-1185">Reference proteome</keyword>
<dbReference type="InterPro" id="IPR025333">
    <property type="entry name" value="DUF4239"/>
</dbReference>
<accession>A0A5B7YHG4</accession>
<evidence type="ECO:0000313" key="3">
    <source>
        <dbReference type="Proteomes" id="UP000304912"/>
    </source>
</evidence>
<evidence type="ECO:0000256" key="1">
    <source>
        <dbReference type="SAM" id="Phobius"/>
    </source>
</evidence>
<dbReference type="Pfam" id="PF14023">
    <property type="entry name" value="Bestrophin-like"/>
    <property type="match status" value="1"/>
</dbReference>
<dbReference type="AlphaFoldDB" id="A0A5B7YHG4"/>
<feature type="transmembrane region" description="Helical" evidence="1">
    <location>
        <begin position="54"/>
        <end position="74"/>
    </location>
</feature>
<feature type="transmembrane region" description="Helical" evidence="1">
    <location>
        <begin position="218"/>
        <end position="236"/>
    </location>
</feature>
<feature type="transmembrane region" description="Helical" evidence="1">
    <location>
        <begin position="187"/>
        <end position="206"/>
    </location>
</feature>
<dbReference type="Proteomes" id="UP000304912">
    <property type="component" value="Chromosome"/>
</dbReference>
<organism evidence="2 3">
    <name type="scientific">Salinimonas iocasae</name>
    <dbReference type="NCBI Taxonomy" id="2572577"/>
    <lineage>
        <taxon>Bacteria</taxon>
        <taxon>Pseudomonadati</taxon>
        <taxon>Pseudomonadota</taxon>
        <taxon>Gammaproteobacteria</taxon>
        <taxon>Alteromonadales</taxon>
        <taxon>Alteromonadaceae</taxon>
        <taxon>Alteromonas/Salinimonas group</taxon>
        <taxon>Salinimonas</taxon>
    </lineage>
</organism>
<evidence type="ECO:0000313" key="2">
    <source>
        <dbReference type="EMBL" id="QCZ94955.1"/>
    </source>
</evidence>